<dbReference type="InterPro" id="IPR000182">
    <property type="entry name" value="GNAT_dom"/>
</dbReference>
<evidence type="ECO:0000256" key="1">
    <source>
        <dbReference type="ARBA" id="ARBA00022598"/>
    </source>
</evidence>
<organism evidence="6 7">
    <name type="scientific">Cobetia amphilecti</name>
    <dbReference type="NCBI Taxonomy" id="1055104"/>
    <lineage>
        <taxon>Bacteria</taxon>
        <taxon>Pseudomonadati</taxon>
        <taxon>Pseudomonadota</taxon>
        <taxon>Gammaproteobacteria</taxon>
        <taxon>Oceanospirillales</taxon>
        <taxon>Halomonadaceae</taxon>
        <taxon>Cobetia</taxon>
    </lineage>
</organism>
<dbReference type="InterPro" id="IPR016102">
    <property type="entry name" value="Succinyl-CoA_synth-like"/>
</dbReference>
<dbReference type="Gene3D" id="3.40.50.720">
    <property type="entry name" value="NAD(P)-binding Rossmann-like Domain"/>
    <property type="match status" value="1"/>
</dbReference>
<dbReference type="RefSeq" id="WP_303592606.1">
    <property type="nucleotide sequence ID" value="NZ_JAUORK010000001.1"/>
</dbReference>
<proteinExistence type="predicted"/>
<keyword evidence="2" id="KW-0547">Nucleotide-binding</keyword>
<dbReference type="PANTHER" id="PTHR43334">
    <property type="entry name" value="ACETATE--COA LIGASE [ADP-FORMING]"/>
    <property type="match status" value="1"/>
</dbReference>
<evidence type="ECO:0000256" key="3">
    <source>
        <dbReference type="ARBA" id="ARBA00022840"/>
    </source>
</evidence>
<dbReference type="Gene3D" id="3.30.470.20">
    <property type="entry name" value="ATP-grasp fold, B domain"/>
    <property type="match status" value="1"/>
</dbReference>
<dbReference type="InterPro" id="IPR051538">
    <property type="entry name" value="Acyl-CoA_Synth/Transferase"/>
</dbReference>
<dbReference type="Pfam" id="PF13549">
    <property type="entry name" value="ATP-grasp_5"/>
    <property type="match status" value="1"/>
</dbReference>
<dbReference type="Pfam" id="PF13380">
    <property type="entry name" value="CoA_binding_2"/>
    <property type="match status" value="1"/>
</dbReference>
<sequence length="1029" mass="113208">MGTRFLRNFFEPSSIVVIGASEKPHSLGGQVLRNLLEGGFKGALTVVNPKGYETVHGVACVKRVSELEQVPDLAILCSPPDTLPRVVEKLGRRGVKAALLISGGVAPTPVSSLARVTGKGLEMLSRRDGLNFSAPRLPGSHRSTTGKPGPEPSVTEASSLNEAGEPAAPSAERYPRIADSTDDVLDASQAREPGVEVPRIHRDQESLNSRLLKAARGSGIRLLGPECMGICVPNRHLNASFSGQPVAKGKVAYLGQSGMLGNAMIDWAAGRGIGFSHLVTLGDSVDVMLPDLIDYLNQYGPSQALLLHLERIHDPMHFMTALREASRNRLVLAIKSGRTPEADLFGTHVTRGVPNRDRIVDVALARAGVVRVNDSEDMFDALETLNRMKPLRGDRLAIVSNGLGPALLAIDKLMAGGGKLAELSEESRQALLKAELDVSLPGRNPVDLGGNATPEDFLAAVNIVANDRGVDAVLVVHAPTRLAPSRATAEALVAHRKQFRRNLLTSWMGLEQALSARHECHLAGIPTYLSPEKGVKAFLQMVDYHRVQTLLQQTPPSLAFSTSAEIRARAHDLVHSARRAGREWLTHSETAQVLDTYGIATAPSRYVLDAAEGARAIVELQRSATDDDKPSRQGPYALRVVHEHNSQPFRYRRYPQRLSSGVVQDLSGPEDIALAIRRITQKVAEGDAERGRSDHERTRIHEFCLQPMQRGKHSLQLSAGITRDDEFGPVIVFGIGGYKVNVLADRQVALPPLNMTLARELISRSHASRLIAEHSPDPERDFERVSTLLIKLSQLASDLPDIRGLEINPLLLNREEAVAVDFALDLGKPARFAIMPYPEELREWVSLDNGMHVEVRPIRGEDAPLITAFHARLSEESIRFRYFHHKAALTQRDLALLAQINYDRQMAFIAECEVEAQPGESPQREMLGVVRVWNDPDNIRTEFSVIIRDDMQGEGIGSLLMEKMLRYCRSLGTLEMVGKIMIDNHPMRALMKHLGFTCRYNMEEQVIDASIRLNEPVSDWQRLRLEAKA</sequence>
<dbReference type="InterPro" id="IPR003781">
    <property type="entry name" value="CoA-bd"/>
</dbReference>
<feature type="domain" description="N-acetyltransferase" evidence="5">
    <location>
        <begin position="853"/>
        <end position="1018"/>
    </location>
</feature>
<dbReference type="SUPFAM" id="SSF51735">
    <property type="entry name" value="NAD(P)-binding Rossmann-fold domains"/>
    <property type="match status" value="1"/>
</dbReference>
<dbReference type="Proteomes" id="UP001170481">
    <property type="component" value="Unassembled WGS sequence"/>
</dbReference>
<dbReference type="Pfam" id="PF13302">
    <property type="entry name" value="Acetyltransf_3"/>
    <property type="match status" value="1"/>
</dbReference>
<feature type="region of interest" description="Disordered" evidence="4">
    <location>
        <begin position="128"/>
        <end position="176"/>
    </location>
</feature>
<comment type="caution">
    <text evidence="6">The sequence shown here is derived from an EMBL/GenBank/DDBJ whole genome shotgun (WGS) entry which is preliminary data.</text>
</comment>
<dbReference type="InterPro" id="IPR013815">
    <property type="entry name" value="ATP_grasp_subdomain_1"/>
</dbReference>
<keyword evidence="1 6" id="KW-0436">Ligase</keyword>
<protein>
    <submittedName>
        <fullName evidence="6">Bifunctional acetate--CoA ligase family protein/GNAT family N-acetyltransferase</fullName>
    </submittedName>
</protein>
<dbReference type="Gene3D" id="3.40.50.261">
    <property type="entry name" value="Succinyl-CoA synthetase domains"/>
    <property type="match status" value="2"/>
</dbReference>
<dbReference type="InterPro" id="IPR036291">
    <property type="entry name" value="NAD(P)-bd_dom_sf"/>
</dbReference>
<evidence type="ECO:0000313" key="6">
    <source>
        <dbReference type="EMBL" id="MDO6670749.1"/>
    </source>
</evidence>
<dbReference type="Gene3D" id="3.30.1490.20">
    <property type="entry name" value="ATP-grasp fold, A domain"/>
    <property type="match status" value="1"/>
</dbReference>
<keyword evidence="3" id="KW-0067">ATP-binding</keyword>
<evidence type="ECO:0000256" key="2">
    <source>
        <dbReference type="ARBA" id="ARBA00022741"/>
    </source>
</evidence>
<dbReference type="PANTHER" id="PTHR43334:SF1">
    <property type="entry name" value="3-HYDROXYPROPIONATE--COA LIGASE [ADP-FORMING]"/>
    <property type="match status" value="1"/>
</dbReference>
<dbReference type="InterPro" id="IPR032875">
    <property type="entry name" value="Succ_CoA_lig_flav_dom"/>
</dbReference>
<dbReference type="SMART" id="SM00881">
    <property type="entry name" value="CoA_binding"/>
    <property type="match status" value="1"/>
</dbReference>
<dbReference type="Gene3D" id="3.40.630.30">
    <property type="match status" value="1"/>
</dbReference>
<dbReference type="GO" id="GO:0005524">
    <property type="term" value="F:ATP binding"/>
    <property type="evidence" value="ECO:0007669"/>
    <property type="project" value="UniProtKB-KW"/>
</dbReference>
<dbReference type="AlphaFoldDB" id="A0AAP4WX38"/>
<evidence type="ECO:0000313" key="7">
    <source>
        <dbReference type="Proteomes" id="UP001170481"/>
    </source>
</evidence>
<dbReference type="InterPro" id="IPR016181">
    <property type="entry name" value="Acyl_CoA_acyltransferase"/>
</dbReference>
<dbReference type="EMBL" id="JAUORK010000001">
    <property type="protein sequence ID" value="MDO6670749.1"/>
    <property type="molecule type" value="Genomic_DNA"/>
</dbReference>
<dbReference type="PROSITE" id="PS51186">
    <property type="entry name" value="GNAT"/>
    <property type="match status" value="1"/>
</dbReference>
<reference evidence="6" key="1">
    <citation type="submission" date="2023-07" db="EMBL/GenBank/DDBJ databases">
        <title>Genome content predicts the carbon catabolic preferences of heterotrophic bacteria.</title>
        <authorList>
            <person name="Gralka M."/>
        </authorList>
    </citation>
    <scope>NUCLEOTIDE SEQUENCE</scope>
    <source>
        <strain evidence="6">C2R13</strain>
    </source>
</reference>
<accession>A0AAP4WX38</accession>
<dbReference type="Pfam" id="PF13607">
    <property type="entry name" value="Succ_CoA_lig"/>
    <property type="match status" value="1"/>
</dbReference>
<gene>
    <name evidence="6" type="ORF">Q4535_01325</name>
</gene>
<evidence type="ECO:0000256" key="4">
    <source>
        <dbReference type="SAM" id="MobiDB-lite"/>
    </source>
</evidence>
<dbReference type="GO" id="GO:0016874">
    <property type="term" value="F:ligase activity"/>
    <property type="evidence" value="ECO:0007669"/>
    <property type="project" value="UniProtKB-KW"/>
</dbReference>
<dbReference type="GO" id="GO:0016747">
    <property type="term" value="F:acyltransferase activity, transferring groups other than amino-acyl groups"/>
    <property type="evidence" value="ECO:0007669"/>
    <property type="project" value="InterPro"/>
</dbReference>
<dbReference type="SUPFAM" id="SSF55729">
    <property type="entry name" value="Acyl-CoA N-acyltransferases (Nat)"/>
    <property type="match status" value="1"/>
</dbReference>
<evidence type="ECO:0000259" key="5">
    <source>
        <dbReference type="PROSITE" id="PS51186"/>
    </source>
</evidence>
<name>A0AAP4WX38_9GAMM</name>
<dbReference type="SUPFAM" id="SSF52210">
    <property type="entry name" value="Succinyl-CoA synthetase domains"/>
    <property type="match status" value="2"/>
</dbReference>
<dbReference type="SUPFAM" id="SSF56059">
    <property type="entry name" value="Glutathione synthetase ATP-binding domain-like"/>
    <property type="match status" value="1"/>
</dbReference>